<evidence type="ECO:0000313" key="1">
    <source>
        <dbReference type="EMBL" id="VDM36827.1"/>
    </source>
</evidence>
<reference evidence="1 2" key="2">
    <citation type="submission" date="2018-11" db="EMBL/GenBank/DDBJ databases">
        <authorList>
            <consortium name="Pathogen Informatics"/>
        </authorList>
    </citation>
    <scope>NUCLEOTIDE SEQUENCE [LARGE SCALE GENOMIC DNA]</scope>
</reference>
<accession>A0A0R3XDA9</accession>
<dbReference type="EMBL" id="UYWX01024643">
    <property type="protein sequence ID" value="VDM36827.1"/>
    <property type="molecule type" value="Genomic_DNA"/>
</dbReference>
<protein>
    <submittedName>
        <fullName evidence="3">Ovule protein</fullName>
    </submittedName>
</protein>
<gene>
    <name evidence="1" type="ORF">TTAC_LOCUS11519</name>
</gene>
<proteinExistence type="predicted"/>
<dbReference type="WBParaSite" id="TTAC_0001153601-mRNA-1">
    <property type="protein sequence ID" value="TTAC_0001153601-mRNA-1"/>
    <property type="gene ID" value="TTAC_0001153601"/>
</dbReference>
<reference evidence="3" key="1">
    <citation type="submission" date="2017-02" db="UniProtKB">
        <authorList>
            <consortium name="WormBaseParasite"/>
        </authorList>
    </citation>
    <scope>IDENTIFICATION</scope>
</reference>
<evidence type="ECO:0000313" key="2">
    <source>
        <dbReference type="Proteomes" id="UP000274429"/>
    </source>
</evidence>
<dbReference type="Proteomes" id="UP000274429">
    <property type="component" value="Unassembled WGS sequence"/>
</dbReference>
<dbReference type="AlphaFoldDB" id="A0A0R3XDA9"/>
<name>A0A0R3XDA9_HYDTA</name>
<keyword evidence="2" id="KW-1185">Reference proteome</keyword>
<sequence length="117" mass="12671">MLQPGYQRTSSQFPIILANCSPPSNFVEGSPSTVSPSTLTLSPNENDIDCDLVQDDVLEAGSFQSKPCSKSPFPLPEELVDFVNSYAFSGKTHLSIEEMLCDTPDLPDTLFPLDSLG</sequence>
<evidence type="ECO:0000313" key="3">
    <source>
        <dbReference type="WBParaSite" id="TTAC_0001153601-mRNA-1"/>
    </source>
</evidence>
<organism evidence="3">
    <name type="scientific">Hydatigena taeniaeformis</name>
    <name type="common">Feline tapeworm</name>
    <name type="synonym">Taenia taeniaeformis</name>
    <dbReference type="NCBI Taxonomy" id="6205"/>
    <lineage>
        <taxon>Eukaryota</taxon>
        <taxon>Metazoa</taxon>
        <taxon>Spiralia</taxon>
        <taxon>Lophotrochozoa</taxon>
        <taxon>Platyhelminthes</taxon>
        <taxon>Cestoda</taxon>
        <taxon>Eucestoda</taxon>
        <taxon>Cyclophyllidea</taxon>
        <taxon>Taeniidae</taxon>
        <taxon>Hydatigera</taxon>
    </lineage>
</organism>